<dbReference type="Proteomes" id="UP000721920">
    <property type="component" value="Unassembled WGS sequence"/>
</dbReference>
<evidence type="ECO:0000256" key="1">
    <source>
        <dbReference type="ARBA" id="ARBA00022729"/>
    </source>
</evidence>
<organism evidence="3 4">
    <name type="scientific">Levilactobacillus hammesii</name>
    <dbReference type="NCBI Taxonomy" id="267633"/>
    <lineage>
        <taxon>Bacteria</taxon>
        <taxon>Bacillati</taxon>
        <taxon>Bacillota</taxon>
        <taxon>Bacilli</taxon>
        <taxon>Lactobacillales</taxon>
        <taxon>Lactobacillaceae</taxon>
        <taxon>Levilactobacillus</taxon>
    </lineage>
</organism>
<comment type="caution">
    <text evidence="3">The sequence shown here is derived from an EMBL/GenBank/DDBJ whole genome shotgun (WGS) entry which is preliminary data.</text>
</comment>
<feature type="compositionally biased region" description="Polar residues" evidence="2">
    <location>
        <begin position="114"/>
        <end position="128"/>
    </location>
</feature>
<sequence length="1783" mass="189350">MRLKLKRADKFVQSNSKTHFKLYKSGKKWVIAGISVLGGVLGMGTITTTTAKADSVQPSITKEIGTQDIMATRVTGTIPPSSAVNRQQVETSESLSGSTPQSESTQVDAVPRSQVASGETGSVTVTSQTMPVQDWNLSTGQTSSLAQATKQTRILGSQVVADTAHPVNPVSTPGVAKDQPAYQLGLSDAHKDLNTIIHRADASGLSIVNHVVGGADITTNAQKVTNLLNDYQTDQSLQTFDGYGAPVWTESNYRGNNATGTFGKFHTKDYNQGYADYLRDFSLGINDWIAGISSRAKTPQQTNELLDTQKYDPKQLTDVSYAGTAGAVVDAGKNWLDSVLSNKEYAPNVLGFKGQPGNLANDSIDKAATVINYYIRLIAPGIINGIAHQALSDIRSLGGTIDDSDYAPATLKQAVALDANMQKLVNNVGLSDLLETSLLQNIYQAIKQNTQMAIEDNWAIGSTKALQEFFHEGTVRTEASKTYWNTGGYSEETPGNILLQSGGKLSFISQKAGYAWTQKVIGNVLTMASHDALVGKQKMDVTAIVKMLQATQKISADEAAEVLTGAAHVFSAGNSDLDYRRNSHGAQQVILRAYQVMYRTTQAAVHDYQATPTLTGHQIAIEQNKYIYDNPADAGLVTPHFSVLNLTYTKIWNTMKLLNQLDSGREAADTAFEDQTIKDVTQLPATPPAMLLSIYGTLAAQLTDFIDNESNAQTANVPDSTMIRANIGRLMMVEREVRQQAYTLEKARITQAFNEGVALARQHYQQSLDGTVPPVQAAGSYQGHDYQQDGTHIKTGSGVAFQAGYNAKLVTVTIVTKTDARYSNFKTTSMAKAGRTAKTFVDPIIQIPAPKPSAGWSLVSDKCEPVKLKDGTYQVTFKYAKTAGFNYGNLPLQAGTYTGKLVGEQLQGGHLSLSWNNGVQEQTPVRFQAQDFVLEHNGTRIGCYHYHLTLAAAQALHDFIQVKNHRDCELPSVARLMAMTGILQVTQATDVALLPGLQTTDIVTVVPINVDALVSHATDAHQQPLDNAALKDHLTSSLDKVSWQIPGDYAVMVTLTDPESGQTVTKTAHVTVISQEASTSTVVQEASRSAYQVASTSASESLDFSAAASLSVHDSATASASDASLSVASWKSASTSAMFSTIASQSANESAHEASQILYSEQAMSVGRELESEFVASTSTMNSASTSVMFSAVASQSARDSAIESASDASLSVASWESTSTSTMLSAIASQSTTESVREASQILQSNQTMSVGQALTSEFVASASAVTSASISTAVMLSAAASQSVTESARETSQILYSEQAMSVGRALESEFMVSTSVVNSVSASVVSSASASTSAVFSAVSSQSVIDSAKESTREASQRLQSEQAMSVGHALESELTASVVAATSATKSVSLSASVEGSASTSTMFSALASQSATDSAIASARQSMREASQALQSEISASASTMISDSTSVTFSVIASQSLADVASAASQSLHAQQVLSVGQQLMSETSASVVAATSAQASAITSQSADESARTASTEQHLVASELASQSLVASQHISLSALQHTRPKPSDELPGINLKPVTSQTDVTNTAQSELIPDRLPGMVTSASGSFGATATHYQPDQNDAGGQLAGKKNGVTVHKLNLSQLSTQGILGGDVVQIPDERGDTSGLVEPIPGPTTDGAVNRQVTQRLTRVTAIQSHEATNAGMTERTPQIQSHVPVVKRLVGDHLAPNFYLKGGRLSANDDTVDRLARLMQRLFHIRIPQELNPAAKFSRHQTWVAPTMTNWRYRLASAVIVNPRPFK</sequence>
<accession>A0A921F2A7</accession>
<keyword evidence="1" id="KW-0732">Signal</keyword>
<evidence type="ECO:0000313" key="3">
    <source>
        <dbReference type="EMBL" id="HJE86780.1"/>
    </source>
</evidence>
<feature type="compositionally biased region" description="Polar residues" evidence="2">
    <location>
        <begin position="77"/>
        <end position="107"/>
    </location>
</feature>
<dbReference type="InterPro" id="IPR022263">
    <property type="entry name" value="KxYKxGKxW"/>
</dbReference>
<reference evidence="3" key="2">
    <citation type="submission" date="2021-09" db="EMBL/GenBank/DDBJ databases">
        <authorList>
            <person name="Gilroy R."/>
        </authorList>
    </citation>
    <scope>NUCLEOTIDE SEQUENCE</scope>
    <source>
        <strain evidence="3">CHK173-2145</strain>
    </source>
</reference>
<reference evidence="3" key="1">
    <citation type="journal article" date="2021" name="PeerJ">
        <title>Extensive microbial diversity within the chicken gut microbiome revealed by metagenomics and culture.</title>
        <authorList>
            <person name="Gilroy R."/>
            <person name="Ravi A."/>
            <person name="Getino M."/>
            <person name="Pursley I."/>
            <person name="Horton D.L."/>
            <person name="Alikhan N.F."/>
            <person name="Baker D."/>
            <person name="Gharbi K."/>
            <person name="Hall N."/>
            <person name="Watson M."/>
            <person name="Adriaenssens E.M."/>
            <person name="Foster-Nyarko E."/>
            <person name="Jarju S."/>
            <person name="Secka A."/>
            <person name="Antonio M."/>
            <person name="Oren A."/>
            <person name="Chaudhuri R.R."/>
            <person name="La Ragione R."/>
            <person name="Hildebrand F."/>
            <person name="Pallen M.J."/>
        </authorList>
    </citation>
    <scope>NUCLEOTIDE SEQUENCE</scope>
    <source>
        <strain evidence="3">CHK173-2145</strain>
    </source>
</reference>
<protein>
    <submittedName>
        <fullName evidence="3">KxYKxGKxW signal peptide domain-containing protein</fullName>
    </submittedName>
</protein>
<name>A0A921F2A7_9LACO</name>
<dbReference type="EMBL" id="DYXN01000065">
    <property type="protein sequence ID" value="HJE86780.1"/>
    <property type="molecule type" value="Genomic_DNA"/>
</dbReference>
<evidence type="ECO:0000313" key="4">
    <source>
        <dbReference type="Proteomes" id="UP000721920"/>
    </source>
</evidence>
<dbReference type="NCBIfam" id="TIGR03715">
    <property type="entry name" value="KxYKxGKxW"/>
    <property type="match status" value="1"/>
</dbReference>
<dbReference type="Pfam" id="PF19258">
    <property type="entry name" value="KxYKxGKxW_sig"/>
    <property type="match status" value="1"/>
</dbReference>
<dbReference type="Gene3D" id="2.60.40.10">
    <property type="entry name" value="Immunoglobulins"/>
    <property type="match status" value="1"/>
</dbReference>
<gene>
    <name evidence="3" type="ORF">K8U88_04250</name>
</gene>
<feature type="region of interest" description="Disordered" evidence="2">
    <location>
        <begin position="77"/>
        <end position="128"/>
    </location>
</feature>
<dbReference type="InterPro" id="IPR013783">
    <property type="entry name" value="Ig-like_fold"/>
</dbReference>
<feature type="compositionally biased region" description="Polar residues" evidence="2">
    <location>
        <begin position="1562"/>
        <end position="1575"/>
    </location>
</feature>
<feature type="compositionally biased region" description="Polar residues" evidence="2">
    <location>
        <begin position="1587"/>
        <end position="1604"/>
    </location>
</feature>
<evidence type="ECO:0000256" key="2">
    <source>
        <dbReference type="SAM" id="MobiDB-lite"/>
    </source>
</evidence>
<feature type="region of interest" description="Disordered" evidence="2">
    <location>
        <begin position="1545"/>
        <end position="1608"/>
    </location>
</feature>
<proteinExistence type="predicted"/>